<reference evidence="1 2" key="1">
    <citation type="submission" date="2017-05" db="EMBL/GenBank/DDBJ databases">
        <title>Host range expansion of the Methanosphaera genus to humans and monogastric animals involves recent and extensive reduction in genome content.</title>
        <authorList>
            <person name="Hoedt E.C."/>
            <person name="Volmer J.G."/>
            <person name="Parks D.H."/>
            <person name="Rosewarne C.P."/>
            <person name="Denman S.E."/>
            <person name="Mcsweeney C.S."/>
            <person name="O Cuiv P."/>
            <person name="Hugenholtz P."/>
            <person name="Tyson G.W."/>
            <person name="Morrison M."/>
        </authorList>
    </citation>
    <scope>NUCLEOTIDE SEQUENCE [LARGE SCALE GENOMIC DNA]</scope>
    <source>
        <strain evidence="1 2">PA5</strain>
    </source>
</reference>
<dbReference type="EMBL" id="NGJK01000044">
    <property type="protein sequence ID" value="RAP03100.1"/>
    <property type="molecule type" value="Genomic_DNA"/>
</dbReference>
<sequence>MNSTIECRKCHSKNSINATLCYNCDESLQNYNYYKNDFKVYYKLFSKENMEILEKIPLTDTSYDTILNNIVNINPEITIPAYPTIPVLLKIIKPYVRVQYDSENKHPNFLSFYSFNKIFLNRTTPSNMIPSSIIHELAHHLFNEIIKQTIMHLLNTEKNLYIESFAWYLTLQNKYLEIANEYVSHKVQEYFIPEKFNGYTSLIKILMDNDDLDTKKIETALSFGSSISDDVIFILEHFIKQVNNNMPHISQDNTIGYPIYKFNTQQKIDALYTIIYKTFELFYKNKKDMLPLLDQFNQSYIYYNI</sequence>
<name>A0A328Q8Q3_9EURY</name>
<dbReference type="GeneID" id="3855732"/>
<organism evidence="1 2">
    <name type="scientific">Methanosphaera stadtmanae</name>
    <dbReference type="NCBI Taxonomy" id="2317"/>
    <lineage>
        <taxon>Archaea</taxon>
        <taxon>Methanobacteriati</taxon>
        <taxon>Methanobacteriota</taxon>
        <taxon>Methanomada group</taxon>
        <taxon>Methanobacteria</taxon>
        <taxon>Methanobacteriales</taxon>
        <taxon>Methanobacteriaceae</taxon>
        <taxon>Methanosphaera</taxon>
    </lineage>
</organism>
<dbReference type="Proteomes" id="UP000248557">
    <property type="component" value="Unassembled WGS sequence"/>
</dbReference>
<evidence type="ECO:0000313" key="2">
    <source>
        <dbReference type="Proteomes" id="UP000248557"/>
    </source>
</evidence>
<proteinExistence type="predicted"/>
<protein>
    <submittedName>
        <fullName evidence="1">Uncharacterized protein</fullName>
    </submittedName>
</protein>
<comment type="caution">
    <text evidence="1">The sequence shown here is derived from an EMBL/GenBank/DDBJ whole genome shotgun (WGS) entry which is preliminary data.</text>
</comment>
<evidence type="ECO:0000313" key="1">
    <source>
        <dbReference type="EMBL" id="RAP03100.1"/>
    </source>
</evidence>
<dbReference type="AlphaFoldDB" id="A0A328Q8Q3"/>
<gene>
    <name evidence="1" type="ORF">CA615_04050</name>
</gene>
<accession>A0A328Q8Q3</accession>
<dbReference type="RefSeq" id="WP_048059731.1">
    <property type="nucleotide sequence ID" value="NZ_CAUHHK010000007.1"/>
</dbReference>